<evidence type="ECO:0000313" key="1">
    <source>
        <dbReference type="EMBL" id="EHM38368.1"/>
    </source>
</evidence>
<sequence length="86" mass="9864">MQEAASKQLKKLRLYIPQAPVVNLTCKLRRTGRSPCISAPLSGYYIQIYWLKSRIYYGIKAVIDFCTHSLKSRGMRRIAGRLFVGL</sequence>
<name>G9YWS9_FLAPL</name>
<comment type="caution">
    <text evidence="1">The sequence shown here is derived from an EMBL/GenBank/DDBJ whole genome shotgun (WGS) entry which is preliminary data.</text>
</comment>
<reference evidence="1 2" key="1">
    <citation type="submission" date="2011-08" db="EMBL/GenBank/DDBJ databases">
        <authorList>
            <person name="Weinstock G."/>
            <person name="Sodergren E."/>
            <person name="Clifton S."/>
            <person name="Fulton L."/>
            <person name="Fulton B."/>
            <person name="Courtney L."/>
            <person name="Fronick C."/>
            <person name="Harrison M."/>
            <person name="Strong C."/>
            <person name="Farmer C."/>
            <person name="Delahaunty K."/>
            <person name="Markovic C."/>
            <person name="Hall O."/>
            <person name="Minx P."/>
            <person name="Tomlinson C."/>
            <person name="Mitreva M."/>
            <person name="Hou S."/>
            <person name="Chen J."/>
            <person name="Wollam A."/>
            <person name="Pepin K.H."/>
            <person name="Johnson M."/>
            <person name="Bhonagiri V."/>
            <person name="Zhang X."/>
            <person name="Suruliraj S."/>
            <person name="Warren W."/>
            <person name="Chinwalla A."/>
            <person name="Mardis E.R."/>
            <person name="Wilson R.K."/>
        </authorList>
    </citation>
    <scope>NUCLEOTIDE SEQUENCE [LARGE SCALE GENOMIC DNA]</scope>
    <source>
        <strain evidence="1 2">ATCC 29863</strain>
    </source>
</reference>
<evidence type="ECO:0000313" key="2">
    <source>
        <dbReference type="Proteomes" id="UP000004459"/>
    </source>
</evidence>
<dbReference type="HOGENOM" id="CLU_2493323_0_0_9"/>
<dbReference type="EMBL" id="AGCK01000325">
    <property type="protein sequence ID" value="EHM38368.1"/>
    <property type="molecule type" value="Genomic_DNA"/>
</dbReference>
<gene>
    <name evidence="1" type="ORF">HMPREF0372_03997</name>
</gene>
<dbReference type="AlphaFoldDB" id="G9YWS9"/>
<proteinExistence type="predicted"/>
<organism evidence="1 2">
    <name type="scientific">Flavonifractor plautii ATCC 29863</name>
    <dbReference type="NCBI Taxonomy" id="411475"/>
    <lineage>
        <taxon>Bacteria</taxon>
        <taxon>Bacillati</taxon>
        <taxon>Bacillota</taxon>
        <taxon>Clostridia</taxon>
        <taxon>Eubacteriales</taxon>
        <taxon>Oscillospiraceae</taxon>
        <taxon>Flavonifractor</taxon>
    </lineage>
</organism>
<accession>G9YWS9</accession>
<protein>
    <submittedName>
        <fullName evidence="1">Uncharacterized protein</fullName>
    </submittedName>
</protein>
<dbReference type="Proteomes" id="UP000004459">
    <property type="component" value="Unassembled WGS sequence"/>
</dbReference>